<feature type="compositionally biased region" description="Low complexity" evidence="1">
    <location>
        <begin position="26"/>
        <end position="36"/>
    </location>
</feature>
<evidence type="ECO:0000313" key="3">
    <source>
        <dbReference type="Proteomes" id="UP000782241"/>
    </source>
</evidence>
<reference evidence="2" key="1">
    <citation type="submission" date="2021-04" db="EMBL/GenBank/DDBJ databases">
        <title>Draft genome of Fusarium avenaceum strain F156N33, isolated from an atmospheric sample in Virginia.</title>
        <authorList>
            <person name="Yang S."/>
            <person name="Vinatzer B.A."/>
            <person name="Coleman J."/>
        </authorList>
    </citation>
    <scope>NUCLEOTIDE SEQUENCE</scope>
    <source>
        <strain evidence="2">F156N33</strain>
    </source>
</reference>
<protein>
    <submittedName>
        <fullName evidence="2">Uncharacterized protein</fullName>
    </submittedName>
</protein>
<organism evidence="2 3">
    <name type="scientific">Fusarium avenaceum</name>
    <dbReference type="NCBI Taxonomy" id="40199"/>
    <lineage>
        <taxon>Eukaryota</taxon>
        <taxon>Fungi</taxon>
        <taxon>Dikarya</taxon>
        <taxon>Ascomycota</taxon>
        <taxon>Pezizomycotina</taxon>
        <taxon>Sordariomycetes</taxon>
        <taxon>Hypocreomycetidae</taxon>
        <taxon>Hypocreales</taxon>
        <taxon>Nectriaceae</taxon>
        <taxon>Fusarium</taxon>
        <taxon>Fusarium tricinctum species complex</taxon>
    </lineage>
</organism>
<keyword evidence="3" id="KW-1185">Reference proteome</keyword>
<proteinExistence type="predicted"/>
<dbReference type="AlphaFoldDB" id="A0A9P7HEX4"/>
<feature type="region of interest" description="Disordered" evidence="1">
    <location>
        <begin position="1"/>
        <end position="48"/>
    </location>
</feature>
<gene>
    <name evidence="2" type="ORF">KAF25_001473</name>
</gene>
<comment type="caution">
    <text evidence="2">The sequence shown here is derived from an EMBL/GenBank/DDBJ whole genome shotgun (WGS) entry which is preliminary data.</text>
</comment>
<accession>A0A9P7HEX4</accession>
<sequence length="85" mass="9294">MSNPYDPNQPYPPQQGYGPQPPYYPPQQQMNYQQAPAAPPPQEEKSHGFWPLSAVVGSAARHASVVLTASTAAVNRHVPLRSQQS</sequence>
<name>A0A9P7HEX4_9HYPO</name>
<evidence type="ECO:0000256" key="1">
    <source>
        <dbReference type="SAM" id="MobiDB-lite"/>
    </source>
</evidence>
<evidence type="ECO:0000313" key="2">
    <source>
        <dbReference type="EMBL" id="KAG5663537.1"/>
    </source>
</evidence>
<feature type="compositionally biased region" description="Pro residues" evidence="1">
    <location>
        <begin position="7"/>
        <end position="25"/>
    </location>
</feature>
<dbReference type="Proteomes" id="UP000782241">
    <property type="component" value="Unassembled WGS sequence"/>
</dbReference>
<dbReference type="EMBL" id="JAGPUO010000004">
    <property type="protein sequence ID" value="KAG5663537.1"/>
    <property type="molecule type" value="Genomic_DNA"/>
</dbReference>